<name>A0A0N4VMX4_ENTVE</name>
<dbReference type="EMBL" id="UXUI01012212">
    <property type="protein sequence ID" value="VDD96769.1"/>
    <property type="molecule type" value="Genomic_DNA"/>
</dbReference>
<accession>A0A0N4VMX4</accession>
<evidence type="ECO:0000313" key="3">
    <source>
        <dbReference type="WBParaSite" id="EVEC_0001231401-mRNA-1"/>
    </source>
</evidence>
<dbReference type="WBParaSite" id="EVEC_0001231401-mRNA-1">
    <property type="protein sequence ID" value="EVEC_0001231401-mRNA-1"/>
    <property type="gene ID" value="EVEC_0001231401"/>
</dbReference>
<reference evidence="1 2" key="2">
    <citation type="submission" date="2018-10" db="EMBL/GenBank/DDBJ databases">
        <authorList>
            <consortium name="Pathogen Informatics"/>
        </authorList>
    </citation>
    <scope>NUCLEOTIDE SEQUENCE [LARGE SCALE GENOMIC DNA]</scope>
</reference>
<reference evidence="3" key="1">
    <citation type="submission" date="2017-02" db="UniProtKB">
        <authorList>
            <consortium name="WormBaseParasite"/>
        </authorList>
    </citation>
    <scope>IDENTIFICATION</scope>
</reference>
<evidence type="ECO:0000313" key="1">
    <source>
        <dbReference type="EMBL" id="VDD96769.1"/>
    </source>
</evidence>
<proteinExistence type="predicted"/>
<protein>
    <submittedName>
        <fullName evidence="1 3">Uncharacterized protein</fullName>
    </submittedName>
</protein>
<keyword evidence="2" id="KW-1185">Reference proteome</keyword>
<organism evidence="3">
    <name type="scientific">Enterobius vermicularis</name>
    <name type="common">Human pinworm</name>
    <dbReference type="NCBI Taxonomy" id="51028"/>
    <lineage>
        <taxon>Eukaryota</taxon>
        <taxon>Metazoa</taxon>
        <taxon>Ecdysozoa</taxon>
        <taxon>Nematoda</taxon>
        <taxon>Chromadorea</taxon>
        <taxon>Rhabditida</taxon>
        <taxon>Spirurina</taxon>
        <taxon>Oxyuridomorpha</taxon>
        <taxon>Oxyuroidea</taxon>
        <taxon>Oxyuridae</taxon>
        <taxon>Enterobius</taxon>
    </lineage>
</organism>
<gene>
    <name evidence="1" type="ORF">EVEC_LOCUS11520</name>
</gene>
<dbReference type="Proteomes" id="UP000274131">
    <property type="component" value="Unassembled WGS sequence"/>
</dbReference>
<sequence length="49" mass="5622">MLSSYTKLGIYVFVALELMLDHQILLPILYLSAFNYVKICWHSGSANLM</sequence>
<dbReference type="AlphaFoldDB" id="A0A0N4VMX4"/>
<evidence type="ECO:0000313" key="2">
    <source>
        <dbReference type="Proteomes" id="UP000274131"/>
    </source>
</evidence>